<protein>
    <submittedName>
        <fullName evidence="4">P-type conjugative transfer protein TrbG</fullName>
    </submittedName>
</protein>
<organism evidence="4 5">
    <name type="scientific">Candidatus Anaerobiospirillum pullistercoris</name>
    <dbReference type="NCBI Taxonomy" id="2838452"/>
    <lineage>
        <taxon>Bacteria</taxon>
        <taxon>Pseudomonadati</taxon>
        <taxon>Pseudomonadota</taxon>
        <taxon>Gammaproteobacteria</taxon>
        <taxon>Aeromonadales</taxon>
        <taxon>Succinivibrionaceae</taxon>
        <taxon>Anaerobiospirillum</taxon>
    </lineage>
</organism>
<evidence type="ECO:0000256" key="3">
    <source>
        <dbReference type="SAM" id="Phobius"/>
    </source>
</evidence>
<dbReference type="InterPro" id="IPR033645">
    <property type="entry name" value="VirB9/CagX/TrbG_C"/>
</dbReference>
<evidence type="ECO:0000313" key="5">
    <source>
        <dbReference type="Proteomes" id="UP000886829"/>
    </source>
</evidence>
<gene>
    <name evidence="4" type="primary">trbG</name>
    <name evidence="4" type="ORF">H9850_05260</name>
</gene>
<dbReference type="InterPro" id="IPR038161">
    <property type="entry name" value="VirB9/CagX/TrbG_C_sf"/>
</dbReference>
<dbReference type="CDD" id="cd06911">
    <property type="entry name" value="VirB9_CagX_TrbG"/>
    <property type="match status" value="1"/>
</dbReference>
<feature type="transmembrane region" description="Helical" evidence="3">
    <location>
        <begin position="26"/>
        <end position="44"/>
    </location>
</feature>
<comment type="caution">
    <text evidence="4">The sequence shown here is derived from an EMBL/GenBank/DDBJ whole genome shotgun (WGS) entry which is preliminary data.</text>
</comment>
<dbReference type="InterPro" id="IPR010258">
    <property type="entry name" value="Conjugal_tfr_TrbG/VirB9/CagX"/>
</dbReference>
<sequence length="331" mass="36551">MSYEDQASCTPHSACASRKQRSVCKVLLFIFCSWLSALTFPAMADSALDDLLQANGENILSAEDLKVLQALSTAQNSRSQSLVSQPIVTNPNEVRFIYGASRPTVVCSLLHVCDIALEPGESVVDLKVGDSARWMIERSASGSPEGIVEHITVKPTDIGLLSNMRIYTDRRTYDLDLKSSAKEFMPSIAFSYPQNSLQKFQQAKELLRQNAQLNTTIVPNAQGGNSVNLLSDLDFNYELDGDEEIFPLRVFNDGHKTYIQMPEQMLQGKLPALVAVISTHTWGQDSTSLTNYRLQKNSFVVDGLPPHLRLILGNNESATPLSADIVYQPHS</sequence>
<dbReference type="InterPro" id="IPR014142">
    <property type="entry name" value="TrbG_Ti"/>
</dbReference>
<name>A0A9D2B1D6_9GAMM</name>
<dbReference type="Gene3D" id="2.60.40.2500">
    <property type="match status" value="1"/>
</dbReference>
<accession>A0A9D2B1D6</accession>
<dbReference type="EMBL" id="DXEV01000100">
    <property type="protein sequence ID" value="HIX56861.1"/>
    <property type="molecule type" value="Genomic_DNA"/>
</dbReference>
<dbReference type="Proteomes" id="UP000886829">
    <property type="component" value="Unassembled WGS sequence"/>
</dbReference>
<keyword evidence="3" id="KW-0472">Membrane</keyword>
<keyword evidence="3" id="KW-1133">Transmembrane helix</keyword>
<reference evidence="4" key="2">
    <citation type="submission" date="2021-04" db="EMBL/GenBank/DDBJ databases">
        <authorList>
            <person name="Gilroy R."/>
        </authorList>
    </citation>
    <scope>NUCLEOTIDE SEQUENCE</scope>
    <source>
        <strain evidence="4">USASDec5-558</strain>
    </source>
</reference>
<evidence type="ECO:0000256" key="1">
    <source>
        <dbReference type="ARBA" id="ARBA00006135"/>
    </source>
</evidence>
<comment type="similarity">
    <text evidence="1">Belongs to the TrbG/VirB9 family.</text>
</comment>
<evidence type="ECO:0000256" key="2">
    <source>
        <dbReference type="ARBA" id="ARBA00022729"/>
    </source>
</evidence>
<keyword evidence="3" id="KW-0812">Transmembrane</keyword>
<reference evidence="4" key="1">
    <citation type="journal article" date="2021" name="PeerJ">
        <title>Extensive microbial diversity within the chicken gut microbiome revealed by metagenomics and culture.</title>
        <authorList>
            <person name="Gilroy R."/>
            <person name="Ravi A."/>
            <person name="Getino M."/>
            <person name="Pursley I."/>
            <person name="Horton D.L."/>
            <person name="Alikhan N.F."/>
            <person name="Baker D."/>
            <person name="Gharbi K."/>
            <person name="Hall N."/>
            <person name="Watson M."/>
            <person name="Adriaenssens E.M."/>
            <person name="Foster-Nyarko E."/>
            <person name="Jarju S."/>
            <person name="Secka A."/>
            <person name="Antonio M."/>
            <person name="Oren A."/>
            <person name="Chaudhuri R.R."/>
            <person name="La Ragione R."/>
            <person name="Hildebrand F."/>
            <person name="Pallen M.J."/>
        </authorList>
    </citation>
    <scope>NUCLEOTIDE SEQUENCE</scope>
    <source>
        <strain evidence="4">USASDec5-558</strain>
    </source>
</reference>
<dbReference type="Pfam" id="PF03524">
    <property type="entry name" value="CagX"/>
    <property type="match status" value="1"/>
</dbReference>
<dbReference type="NCBIfam" id="TIGR02775">
    <property type="entry name" value="TrbG_Ti"/>
    <property type="match status" value="1"/>
</dbReference>
<proteinExistence type="inferred from homology"/>
<dbReference type="AlphaFoldDB" id="A0A9D2B1D6"/>
<keyword evidence="2" id="KW-0732">Signal</keyword>
<evidence type="ECO:0000313" key="4">
    <source>
        <dbReference type="EMBL" id="HIX56861.1"/>
    </source>
</evidence>